<evidence type="ECO:0000256" key="3">
    <source>
        <dbReference type="ARBA" id="ARBA00023163"/>
    </source>
</evidence>
<dbReference type="CDD" id="cd07377">
    <property type="entry name" value="WHTH_GntR"/>
    <property type="match status" value="1"/>
</dbReference>
<dbReference type="GO" id="GO:0045892">
    <property type="term" value="P:negative regulation of DNA-templated transcription"/>
    <property type="evidence" value="ECO:0007669"/>
    <property type="project" value="TreeGrafter"/>
</dbReference>
<dbReference type="PRINTS" id="PR00035">
    <property type="entry name" value="HTHGNTR"/>
</dbReference>
<sequence length="243" mass="28235">MKIVSKSSPLPLHYQLKMILQEMIENEELLPGDTIPTERELCEIQKISRMTVNKAILSLVSEGILYREQGKGTFVAKKKEKQQLTKLKSFTEEMREKGLNISTKILSFEIKTATKHISTLLELPHKKMKVIEIIRLRLTDNDPSAIETVVLPLYLFSDMTKEVIDGKSLYNTFREKYGYEPTKAKQTIEPIMLTDYEAKFLNQVGNSLALLFRRLTYRKDGVPIEYTKSIYRSEKYKYEVILT</sequence>
<proteinExistence type="predicted"/>
<dbReference type="SMART" id="SM00345">
    <property type="entry name" value="HTH_GNTR"/>
    <property type="match status" value="1"/>
</dbReference>
<keyword evidence="2" id="KW-0238">DNA-binding</keyword>
<feature type="domain" description="HTH gntR-type" evidence="4">
    <location>
        <begin position="10"/>
        <end position="78"/>
    </location>
</feature>
<dbReference type="PROSITE" id="PS50949">
    <property type="entry name" value="HTH_GNTR"/>
    <property type="match status" value="1"/>
</dbReference>
<dbReference type="InterPro" id="IPR036390">
    <property type="entry name" value="WH_DNA-bd_sf"/>
</dbReference>
<evidence type="ECO:0000313" key="5">
    <source>
        <dbReference type="EMBL" id="AAK78171.1"/>
    </source>
</evidence>
<dbReference type="InterPro" id="IPR011663">
    <property type="entry name" value="UTRA"/>
</dbReference>
<dbReference type="PIR" id="H96922">
    <property type="entry name" value="H96922"/>
</dbReference>
<dbReference type="FunFam" id="1.10.10.10:FF:000079">
    <property type="entry name" value="GntR family transcriptional regulator"/>
    <property type="match status" value="1"/>
</dbReference>
<dbReference type="EMBL" id="AE001437">
    <property type="protein sequence ID" value="AAK78171.1"/>
    <property type="molecule type" value="Genomic_DNA"/>
</dbReference>
<protein>
    <submittedName>
        <fullName evidence="5">Similar to transcriptional regulator, GntR family</fullName>
    </submittedName>
</protein>
<dbReference type="Pfam" id="PF07702">
    <property type="entry name" value="UTRA"/>
    <property type="match status" value="1"/>
</dbReference>
<dbReference type="SUPFAM" id="SSF46785">
    <property type="entry name" value="Winged helix' DNA-binding domain"/>
    <property type="match status" value="1"/>
</dbReference>
<dbReference type="Gene3D" id="3.40.1410.10">
    <property type="entry name" value="Chorismate lyase-like"/>
    <property type="match status" value="1"/>
</dbReference>
<dbReference type="Proteomes" id="UP000000814">
    <property type="component" value="Chromosome"/>
</dbReference>
<dbReference type="HOGENOM" id="CLU_063236_8_2_9"/>
<accession>Q97MK7</accession>
<dbReference type="PANTHER" id="PTHR44846">
    <property type="entry name" value="MANNOSYL-D-GLYCERATE TRANSPORT/METABOLISM SYSTEM REPRESSOR MNGR-RELATED"/>
    <property type="match status" value="1"/>
</dbReference>
<evidence type="ECO:0000313" key="6">
    <source>
        <dbReference type="Proteomes" id="UP000000814"/>
    </source>
</evidence>
<dbReference type="GeneID" id="44996681"/>
<dbReference type="InterPro" id="IPR000524">
    <property type="entry name" value="Tscrpt_reg_HTH_GntR"/>
</dbReference>
<evidence type="ECO:0000256" key="2">
    <source>
        <dbReference type="ARBA" id="ARBA00023125"/>
    </source>
</evidence>
<dbReference type="InterPro" id="IPR050679">
    <property type="entry name" value="Bact_HTH_transcr_reg"/>
</dbReference>
<dbReference type="RefSeq" id="WP_010963513.1">
    <property type="nucleotide sequence ID" value="NC_003030.1"/>
</dbReference>
<organism evidence="5 6">
    <name type="scientific">Clostridium acetobutylicum (strain ATCC 824 / DSM 792 / JCM 1419 / IAM 19013 / LMG 5710 / NBRC 13948 / NRRL B-527 / VKM B-1787 / 2291 / W)</name>
    <dbReference type="NCBI Taxonomy" id="272562"/>
    <lineage>
        <taxon>Bacteria</taxon>
        <taxon>Bacillati</taxon>
        <taxon>Bacillota</taxon>
        <taxon>Clostridia</taxon>
        <taxon>Eubacteriales</taxon>
        <taxon>Clostridiaceae</taxon>
        <taxon>Clostridium</taxon>
    </lineage>
</organism>
<dbReference type="Pfam" id="PF00392">
    <property type="entry name" value="GntR"/>
    <property type="match status" value="1"/>
</dbReference>
<evidence type="ECO:0000256" key="1">
    <source>
        <dbReference type="ARBA" id="ARBA00023015"/>
    </source>
</evidence>
<reference evidence="5 6" key="1">
    <citation type="journal article" date="2001" name="J. Bacteriol.">
        <title>Genome sequence and comparative analysis of the solvent-producing bacterium Clostridium acetobutylicum.</title>
        <authorList>
            <person name="Nolling J."/>
            <person name="Breton G."/>
            <person name="Omelchenko M.V."/>
            <person name="Makarova K.S."/>
            <person name="Zeng Q."/>
            <person name="Gibson R."/>
            <person name="Lee H.M."/>
            <person name="Dubois J."/>
            <person name="Qiu D."/>
            <person name="Hitti J."/>
            <person name="Wolf Y.I."/>
            <person name="Tatusov R.L."/>
            <person name="Sabathe F."/>
            <person name="Doucette-Stamm L."/>
            <person name="Soucaille P."/>
            <person name="Daly M.J."/>
            <person name="Bennett G.N."/>
            <person name="Koonin E.V."/>
            <person name="Smith D.R."/>
        </authorList>
    </citation>
    <scope>NUCLEOTIDE SEQUENCE [LARGE SCALE GENOMIC DNA]</scope>
    <source>
        <strain evidence="6">ATCC 824 / DSM 792 / JCM 1419 / LMG 5710 / VKM B-1787</strain>
    </source>
</reference>
<keyword evidence="6" id="KW-1185">Reference proteome</keyword>
<dbReference type="GO" id="GO:0003677">
    <property type="term" value="F:DNA binding"/>
    <property type="evidence" value="ECO:0007669"/>
    <property type="project" value="UniProtKB-KW"/>
</dbReference>
<keyword evidence="3" id="KW-0804">Transcription</keyword>
<dbReference type="Gene3D" id="1.10.10.10">
    <property type="entry name" value="Winged helix-like DNA-binding domain superfamily/Winged helix DNA-binding domain"/>
    <property type="match status" value="1"/>
</dbReference>
<dbReference type="InterPro" id="IPR036388">
    <property type="entry name" value="WH-like_DNA-bd_sf"/>
</dbReference>
<dbReference type="OrthoDB" id="457376at2"/>
<dbReference type="SMART" id="SM00866">
    <property type="entry name" value="UTRA"/>
    <property type="match status" value="1"/>
</dbReference>
<dbReference type="PANTHER" id="PTHR44846:SF1">
    <property type="entry name" value="MANNOSYL-D-GLYCERATE TRANSPORT_METABOLISM SYSTEM REPRESSOR MNGR-RELATED"/>
    <property type="match status" value="1"/>
</dbReference>
<dbReference type="KEGG" id="cac:CA_C0189"/>
<dbReference type="eggNOG" id="COG2188">
    <property type="taxonomic scope" value="Bacteria"/>
</dbReference>
<evidence type="ECO:0000259" key="4">
    <source>
        <dbReference type="PROSITE" id="PS50949"/>
    </source>
</evidence>
<name>Q97MK7_CLOAB</name>
<dbReference type="GO" id="GO:0003700">
    <property type="term" value="F:DNA-binding transcription factor activity"/>
    <property type="evidence" value="ECO:0007669"/>
    <property type="project" value="InterPro"/>
</dbReference>
<keyword evidence="1" id="KW-0805">Transcription regulation</keyword>
<dbReference type="InterPro" id="IPR028978">
    <property type="entry name" value="Chorismate_lyase_/UTRA_dom_sf"/>
</dbReference>
<dbReference type="STRING" id="272562.CA_C0189"/>
<gene>
    <name evidence="5" type="ordered locus">CA_C0189</name>
</gene>
<dbReference type="SUPFAM" id="SSF64288">
    <property type="entry name" value="Chorismate lyase-like"/>
    <property type="match status" value="1"/>
</dbReference>
<dbReference type="PATRIC" id="fig|272562.8.peg.375"/>
<dbReference type="AlphaFoldDB" id="Q97MK7"/>